<keyword evidence="13" id="KW-0520">NAD</keyword>
<dbReference type="GO" id="GO:0140618">
    <property type="term" value="F:ferric-chelate reductase (NADH) activity"/>
    <property type="evidence" value="ECO:0007669"/>
    <property type="project" value="UniProtKB-EC"/>
</dbReference>
<evidence type="ECO:0000256" key="3">
    <source>
        <dbReference type="ARBA" id="ARBA00006278"/>
    </source>
</evidence>
<keyword evidence="5" id="KW-0349">Heme</keyword>
<comment type="catalytic activity">
    <reaction evidence="16">
        <text>2 a Fe(II)-siderophore + NAD(+) + H(+) = 2 a Fe(III)-siderophore + NADH</text>
        <dbReference type="Rhea" id="RHEA:15061"/>
        <dbReference type="Rhea" id="RHEA-COMP:11342"/>
        <dbReference type="Rhea" id="RHEA-COMP:11344"/>
        <dbReference type="ChEBI" id="CHEBI:15378"/>
        <dbReference type="ChEBI" id="CHEBI:29033"/>
        <dbReference type="ChEBI" id="CHEBI:29034"/>
        <dbReference type="ChEBI" id="CHEBI:57540"/>
        <dbReference type="ChEBI" id="CHEBI:57945"/>
        <dbReference type="EC" id="1.16.1.7"/>
    </reaction>
</comment>
<dbReference type="PANTHER" id="PTHR11972">
    <property type="entry name" value="NADPH OXIDASE"/>
    <property type="match status" value="1"/>
</dbReference>
<comment type="cofactor">
    <cofactor evidence="1">
        <name>FAD</name>
        <dbReference type="ChEBI" id="CHEBI:57692"/>
    </cofactor>
</comment>
<dbReference type="Proteomes" id="UP000325577">
    <property type="component" value="Linkage Group LG10"/>
</dbReference>
<evidence type="ECO:0000256" key="14">
    <source>
        <dbReference type="ARBA" id="ARBA00023065"/>
    </source>
</evidence>
<keyword evidence="6" id="KW-0285">Flavoprotein</keyword>
<organism evidence="19 20">
    <name type="scientific">Nyssa sinensis</name>
    <dbReference type="NCBI Taxonomy" id="561372"/>
    <lineage>
        <taxon>Eukaryota</taxon>
        <taxon>Viridiplantae</taxon>
        <taxon>Streptophyta</taxon>
        <taxon>Embryophyta</taxon>
        <taxon>Tracheophyta</taxon>
        <taxon>Spermatophyta</taxon>
        <taxon>Magnoliopsida</taxon>
        <taxon>eudicotyledons</taxon>
        <taxon>Gunneridae</taxon>
        <taxon>Pentapetalae</taxon>
        <taxon>asterids</taxon>
        <taxon>Cornales</taxon>
        <taxon>Nyssaceae</taxon>
        <taxon>Nyssa</taxon>
    </lineage>
</organism>
<dbReference type="Pfam" id="PF08030">
    <property type="entry name" value="NAD_binding_6"/>
    <property type="match status" value="1"/>
</dbReference>
<dbReference type="GO" id="GO:0005886">
    <property type="term" value="C:plasma membrane"/>
    <property type="evidence" value="ECO:0007669"/>
    <property type="project" value="TreeGrafter"/>
</dbReference>
<dbReference type="GO" id="GO:0046872">
    <property type="term" value="F:metal ion binding"/>
    <property type="evidence" value="ECO:0007669"/>
    <property type="project" value="UniProtKB-KW"/>
</dbReference>
<sequence length="271" mass="30383">MWDIEIGPFKTWKSAIQCPQSYFPSNSRIILAAVASIQCFIKSSGWTLKRNYPRSLSYNITASVEGPYGHESPYHLMYEDLILVAGGIGISPFLAILRDILHRIEDRKPCPPRNILVVWAVKRSHELSLLYTVDTNSICPSLSDALNLDIQTYVTRELEPPVEEGIVHKSVDSSVFPVSNRSGMSALVGTGNIKWAGIYVVVSTIGLVISLGLQQERTRENEEKKISIVQHREPGVHEDSCQENISSTKFYGCRPDFKEIFGSISDRWGHC</sequence>
<evidence type="ECO:0000256" key="2">
    <source>
        <dbReference type="ARBA" id="ARBA00004141"/>
    </source>
</evidence>
<dbReference type="EMBL" id="CM018033">
    <property type="protein sequence ID" value="KAA8545352.1"/>
    <property type="molecule type" value="Genomic_DNA"/>
</dbReference>
<evidence type="ECO:0000256" key="4">
    <source>
        <dbReference type="ARBA" id="ARBA00022448"/>
    </source>
</evidence>
<feature type="domain" description="Ferric reductase NAD binding" evidence="18">
    <location>
        <begin position="78"/>
        <end position="265"/>
    </location>
</feature>
<evidence type="ECO:0000256" key="1">
    <source>
        <dbReference type="ARBA" id="ARBA00001974"/>
    </source>
</evidence>
<accession>A0A5J5BUU3</accession>
<dbReference type="OrthoDB" id="167398at2759"/>
<reference evidence="19 20" key="1">
    <citation type="submission" date="2019-09" db="EMBL/GenBank/DDBJ databases">
        <title>A chromosome-level genome assembly of the Chinese tupelo Nyssa sinensis.</title>
        <authorList>
            <person name="Yang X."/>
            <person name="Kang M."/>
            <person name="Yang Y."/>
            <person name="Xiong H."/>
            <person name="Wang M."/>
            <person name="Zhang Z."/>
            <person name="Wang Z."/>
            <person name="Wu H."/>
            <person name="Ma T."/>
            <person name="Liu J."/>
            <person name="Xi Z."/>
        </authorList>
    </citation>
    <scope>NUCLEOTIDE SEQUENCE [LARGE SCALE GENOMIC DNA]</scope>
    <source>
        <strain evidence="19">J267</strain>
        <tissue evidence="19">Leaf</tissue>
    </source>
</reference>
<protein>
    <recommendedName>
        <fullName evidence="17">ferric-chelate reductase (NADH)</fullName>
        <ecNumber evidence="17">1.16.1.7</ecNumber>
    </recommendedName>
</protein>
<dbReference type="EC" id="1.16.1.7" evidence="17"/>
<evidence type="ECO:0000259" key="18">
    <source>
        <dbReference type="Pfam" id="PF08030"/>
    </source>
</evidence>
<evidence type="ECO:0000256" key="13">
    <source>
        <dbReference type="ARBA" id="ARBA00023027"/>
    </source>
</evidence>
<evidence type="ECO:0000256" key="11">
    <source>
        <dbReference type="ARBA" id="ARBA00023002"/>
    </source>
</evidence>
<keyword evidence="7" id="KW-0812">Transmembrane</keyword>
<evidence type="ECO:0000256" key="7">
    <source>
        <dbReference type="ARBA" id="ARBA00022692"/>
    </source>
</evidence>
<evidence type="ECO:0000256" key="8">
    <source>
        <dbReference type="ARBA" id="ARBA00022723"/>
    </source>
</evidence>
<comment type="subcellular location">
    <subcellularLocation>
        <location evidence="2">Membrane</location>
        <topology evidence="2">Multi-pass membrane protein</topology>
    </subcellularLocation>
</comment>
<keyword evidence="9" id="KW-0274">FAD</keyword>
<dbReference type="PANTHER" id="PTHR11972:SF167">
    <property type="entry name" value="FERRIC REDUCTION OXIDASE 7, CHLOROPLASTIC-LIKE"/>
    <property type="match status" value="1"/>
</dbReference>
<evidence type="ECO:0000256" key="5">
    <source>
        <dbReference type="ARBA" id="ARBA00022617"/>
    </source>
</evidence>
<keyword evidence="12" id="KW-0408">Iron</keyword>
<comment type="similarity">
    <text evidence="3">Belongs to the ferric reductase (FRE) family.</text>
</comment>
<dbReference type="InterPro" id="IPR013121">
    <property type="entry name" value="Fe_red_NAD-bd_6"/>
</dbReference>
<keyword evidence="11" id="KW-0560">Oxidoreductase</keyword>
<evidence type="ECO:0000256" key="10">
    <source>
        <dbReference type="ARBA" id="ARBA00022989"/>
    </source>
</evidence>
<keyword evidence="20" id="KW-1185">Reference proteome</keyword>
<keyword evidence="8" id="KW-0479">Metal-binding</keyword>
<dbReference type="PRINTS" id="PR00406">
    <property type="entry name" value="CYTB5RDTASE"/>
</dbReference>
<evidence type="ECO:0000256" key="12">
    <source>
        <dbReference type="ARBA" id="ARBA00023004"/>
    </source>
</evidence>
<gene>
    <name evidence="19" type="ORF">F0562_020136</name>
</gene>
<dbReference type="GO" id="GO:0006811">
    <property type="term" value="P:monoatomic ion transport"/>
    <property type="evidence" value="ECO:0007669"/>
    <property type="project" value="UniProtKB-KW"/>
</dbReference>
<evidence type="ECO:0000256" key="15">
    <source>
        <dbReference type="ARBA" id="ARBA00023136"/>
    </source>
</evidence>
<name>A0A5J5BUU3_9ASTE</name>
<dbReference type="FunFam" id="3.40.50.80:FF:000036">
    <property type="entry name" value="Ferric reduction oxidase 6"/>
    <property type="match status" value="1"/>
</dbReference>
<keyword evidence="10" id="KW-1133">Transmembrane helix</keyword>
<dbReference type="InterPro" id="IPR050369">
    <property type="entry name" value="RBOH/FRE"/>
</dbReference>
<evidence type="ECO:0000256" key="16">
    <source>
        <dbReference type="ARBA" id="ARBA00050970"/>
    </source>
</evidence>
<keyword evidence="15" id="KW-0472">Membrane</keyword>
<keyword evidence="4" id="KW-0813">Transport</keyword>
<dbReference type="CDD" id="cd06186">
    <property type="entry name" value="NOX_Duox_like_FAD_NADP"/>
    <property type="match status" value="1"/>
</dbReference>
<evidence type="ECO:0000313" key="20">
    <source>
        <dbReference type="Proteomes" id="UP000325577"/>
    </source>
</evidence>
<dbReference type="InterPro" id="IPR039261">
    <property type="entry name" value="FNR_nucleotide-bd"/>
</dbReference>
<evidence type="ECO:0000313" key="19">
    <source>
        <dbReference type="EMBL" id="KAA8545352.1"/>
    </source>
</evidence>
<evidence type="ECO:0000256" key="9">
    <source>
        <dbReference type="ARBA" id="ARBA00022827"/>
    </source>
</evidence>
<evidence type="ECO:0000256" key="17">
    <source>
        <dbReference type="ARBA" id="ARBA00066905"/>
    </source>
</evidence>
<keyword evidence="14" id="KW-0406">Ion transport</keyword>
<dbReference type="AlphaFoldDB" id="A0A5J5BUU3"/>
<proteinExistence type="inferred from homology"/>
<evidence type="ECO:0000256" key="6">
    <source>
        <dbReference type="ARBA" id="ARBA00022630"/>
    </source>
</evidence>
<dbReference type="Gene3D" id="3.40.50.80">
    <property type="entry name" value="Nucleotide-binding domain of ferredoxin-NADP reductase (FNR) module"/>
    <property type="match status" value="1"/>
</dbReference>
<dbReference type="SUPFAM" id="SSF52343">
    <property type="entry name" value="Ferredoxin reductase-like, C-terminal NADP-linked domain"/>
    <property type="match status" value="1"/>
</dbReference>